<accession>A0A0F3GVH9</accession>
<reference evidence="2 3" key="1">
    <citation type="submission" date="2015-02" db="EMBL/GenBank/DDBJ databases">
        <title>Single-cell genomics of uncultivated deep-branching MTB reveals a conserved set of magnetosome genes.</title>
        <authorList>
            <person name="Kolinko S."/>
            <person name="Richter M."/>
            <person name="Glockner F.O."/>
            <person name="Brachmann A."/>
            <person name="Schuler D."/>
        </authorList>
    </citation>
    <scope>NUCLEOTIDE SEQUENCE [LARGE SCALE GENOMIC DNA]</scope>
    <source>
        <strain evidence="2">TM-1</strain>
    </source>
</reference>
<dbReference type="Gene3D" id="1.10.3210.10">
    <property type="entry name" value="Hypothetical protein af1432"/>
    <property type="match status" value="1"/>
</dbReference>
<proteinExistence type="predicted"/>
<dbReference type="PANTHER" id="PTHR38659">
    <property type="entry name" value="METAL-DEPENDENT PHOSPHOHYDROLASE"/>
    <property type="match status" value="1"/>
</dbReference>
<dbReference type="NCBIfam" id="TIGR00277">
    <property type="entry name" value="HDIG"/>
    <property type="match status" value="1"/>
</dbReference>
<comment type="caution">
    <text evidence="2">The sequence shown here is derived from an EMBL/GenBank/DDBJ whole genome shotgun (WGS) entry which is preliminary data.</text>
</comment>
<dbReference type="GO" id="GO:0016787">
    <property type="term" value="F:hydrolase activity"/>
    <property type="evidence" value="ECO:0007669"/>
    <property type="project" value="UniProtKB-KW"/>
</dbReference>
<dbReference type="InterPro" id="IPR006675">
    <property type="entry name" value="HDIG_dom"/>
</dbReference>
<dbReference type="SMART" id="SM00471">
    <property type="entry name" value="HDc"/>
    <property type="match status" value="1"/>
</dbReference>
<name>A0A0F3GVH9_9BACT</name>
<dbReference type="Proteomes" id="UP000033423">
    <property type="component" value="Unassembled WGS sequence"/>
</dbReference>
<dbReference type="Pfam" id="PF01966">
    <property type="entry name" value="HD"/>
    <property type="match status" value="1"/>
</dbReference>
<keyword evidence="3" id="KW-1185">Reference proteome</keyword>
<evidence type="ECO:0000259" key="1">
    <source>
        <dbReference type="PROSITE" id="PS51831"/>
    </source>
</evidence>
<dbReference type="PROSITE" id="PS51831">
    <property type="entry name" value="HD"/>
    <property type="match status" value="1"/>
</dbReference>
<protein>
    <submittedName>
        <fullName evidence="2">Metal-dependent phosphohydrolase</fullName>
    </submittedName>
</protein>
<dbReference type="SUPFAM" id="SSF109604">
    <property type="entry name" value="HD-domain/PDEase-like"/>
    <property type="match status" value="1"/>
</dbReference>
<organism evidence="2 3">
    <name type="scientific">Candidatus Magnetobacterium bavaricum</name>
    <dbReference type="NCBI Taxonomy" id="29290"/>
    <lineage>
        <taxon>Bacteria</taxon>
        <taxon>Pseudomonadati</taxon>
        <taxon>Nitrospirota</taxon>
        <taxon>Thermodesulfovibrionia</taxon>
        <taxon>Thermodesulfovibrionales</taxon>
        <taxon>Candidatus Magnetobacteriaceae</taxon>
        <taxon>Candidatus Magnetobacterium</taxon>
    </lineage>
</organism>
<gene>
    <name evidence="2" type="ORF">MBAV_001951</name>
</gene>
<dbReference type="EMBL" id="LACI01000836">
    <property type="protein sequence ID" value="KJU85857.1"/>
    <property type="molecule type" value="Genomic_DNA"/>
</dbReference>
<dbReference type="AlphaFoldDB" id="A0A0F3GVH9"/>
<evidence type="ECO:0000313" key="2">
    <source>
        <dbReference type="EMBL" id="KJU85857.1"/>
    </source>
</evidence>
<evidence type="ECO:0000313" key="3">
    <source>
        <dbReference type="Proteomes" id="UP000033423"/>
    </source>
</evidence>
<dbReference type="InterPro" id="IPR003607">
    <property type="entry name" value="HD/PDEase_dom"/>
</dbReference>
<dbReference type="CDD" id="cd00077">
    <property type="entry name" value="HDc"/>
    <property type="match status" value="1"/>
</dbReference>
<dbReference type="InterPro" id="IPR006674">
    <property type="entry name" value="HD_domain"/>
</dbReference>
<sequence length="171" mass="18354">MDNVDDIEIGILLAAGCAGNVIEHCKAVKTLAAAIAQGIDGIDAGLVRRGALLHDIGRSKTHAITHAVEGVRIATSMGIEQPVIDIIERHIGSGISQQEAYELGLPVKDYFPLTREEKIVSYADSLISGTRVMSFEDTIAHIKRILGADHPAVERFTALHREIGSTPLNRG</sequence>
<dbReference type="PANTHER" id="PTHR38659:SF2">
    <property type="entry name" value="HDIG DOMAIN PROTEIN"/>
    <property type="match status" value="1"/>
</dbReference>
<feature type="domain" description="HD" evidence="1">
    <location>
        <begin position="21"/>
        <end position="129"/>
    </location>
</feature>
<keyword evidence="2" id="KW-0378">Hydrolase</keyword>